<sequence length="231" mass="25100">MEQVEEAFQGEETVSVDNESLFKGEVMDILSKVENYMETRASETARLIGVSDEGVDKEMDAEAETPFPILFPKTLIVGSPNPNDSVLYLLRKYLGEYVHDLSTEALRISVWKGRTEEGKARGGGGAAGRRWRGSQAASPAAARATGEGPTAGLVAAFFLHLFFYQQERKTGGPMVFFLLLFFCQQGRKQGPGPPLLPLLAAVKGRAGGGTNGWASRGIPYVGDLFLLFLFC</sequence>
<comment type="caution">
    <text evidence="1">The sequence shown here is derived from an EMBL/GenBank/DDBJ whole genome shotgun (WGS) entry which is preliminary data.</text>
</comment>
<organism evidence="1 2">
    <name type="scientific">Colocasia esculenta</name>
    <name type="common">Wild taro</name>
    <name type="synonym">Arum esculentum</name>
    <dbReference type="NCBI Taxonomy" id="4460"/>
    <lineage>
        <taxon>Eukaryota</taxon>
        <taxon>Viridiplantae</taxon>
        <taxon>Streptophyta</taxon>
        <taxon>Embryophyta</taxon>
        <taxon>Tracheophyta</taxon>
        <taxon>Spermatophyta</taxon>
        <taxon>Magnoliopsida</taxon>
        <taxon>Liliopsida</taxon>
        <taxon>Araceae</taxon>
        <taxon>Aroideae</taxon>
        <taxon>Colocasieae</taxon>
        <taxon>Colocasia</taxon>
    </lineage>
</organism>
<protein>
    <submittedName>
        <fullName evidence="1">Uncharacterized protein</fullName>
    </submittedName>
</protein>
<accession>A0A843UL49</accession>
<dbReference type="AlphaFoldDB" id="A0A843UL49"/>
<proteinExistence type="predicted"/>
<keyword evidence="2" id="KW-1185">Reference proteome</keyword>
<dbReference type="EMBL" id="NMUH01000518">
    <property type="protein sequence ID" value="MQL80639.1"/>
    <property type="molecule type" value="Genomic_DNA"/>
</dbReference>
<evidence type="ECO:0000313" key="1">
    <source>
        <dbReference type="EMBL" id="MQL80639.1"/>
    </source>
</evidence>
<reference evidence="1" key="1">
    <citation type="submission" date="2017-07" db="EMBL/GenBank/DDBJ databases">
        <title>Taro Niue Genome Assembly and Annotation.</title>
        <authorList>
            <person name="Atibalentja N."/>
            <person name="Keating K."/>
            <person name="Fields C.J."/>
        </authorList>
    </citation>
    <scope>NUCLEOTIDE SEQUENCE</scope>
    <source>
        <strain evidence="1">Niue_2</strain>
        <tissue evidence="1">Leaf</tissue>
    </source>
</reference>
<name>A0A843UL49_COLES</name>
<gene>
    <name evidence="1" type="ORF">Taro_013079</name>
</gene>
<dbReference type="Proteomes" id="UP000652761">
    <property type="component" value="Unassembled WGS sequence"/>
</dbReference>
<evidence type="ECO:0000313" key="2">
    <source>
        <dbReference type="Proteomes" id="UP000652761"/>
    </source>
</evidence>